<comment type="caution">
    <text evidence="7">The sequence shown here is derived from an EMBL/GenBank/DDBJ whole genome shotgun (WGS) entry which is preliminary data.</text>
</comment>
<evidence type="ECO:0000259" key="6">
    <source>
        <dbReference type="Pfam" id="PF08281"/>
    </source>
</evidence>
<dbReference type="GO" id="GO:0003677">
    <property type="term" value="F:DNA binding"/>
    <property type="evidence" value="ECO:0007669"/>
    <property type="project" value="InterPro"/>
</dbReference>
<dbReference type="Pfam" id="PF08281">
    <property type="entry name" value="Sigma70_r4_2"/>
    <property type="match status" value="1"/>
</dbReference>
<feature type="region of interest" description="Disordered" evidence="5">
    <location>
        <begin position="1"/>
        <end position="23"/>
    </location>
</feature>
<organism evidence="7 8">
    <name type="scientific">Sphingobium chlorophenolicum</name>
    <dbReference type="NCBI Taxonomy" id="46429"/>
    <lineage>
        <taxon>Bacteria</taxon>
        <taxon>Pseudomonadati</taxon>
        <taxon>Pseudomonadota</taxon>
        <taxon>Alphaproteobacteria</taxon>
        <taxon>Sphingomonadales</taxon>
        <taxon>Sphingomonadaceae</taxon>
        <taxon>Sphingobium</taxon>
    </lineage>
</organism>
<dbReference type="SUPFAM" id="SSF88946">
    <property type="entry name" value="Sigma2 domain of RNA polymerase sigma factors"/>
    <property type="match status" value="1"/>
</dbReference>
<dbReference type="SUPFAM" id="SSF88659">
    <property type="entry name" value="Sigma3 and sigma4 domains of RNA polymerase sigma factors"/>
    <property type="match status" value="1"/>
</dbReference>
<feature type="domain" description="RNA polymerase sigma factor 70 region 4 type 2" evidence="6">
    <location>
        <begin position="132"/>
        <end position="184"/>
    </location>
</feature>
<dbReference type="InterPro" id="IPR013324">
    <property type="entry name" value="RNA_pol_sigma_r3/r4-like"/>
</dbReference>
<dbReference type="PANTHER" id="PTHR43133:SF63">
    <property type="entry name" value="RNA POLYMERASE SIGMA FACTOR FECI-RELATED"/>
    <property type="match status" value="1"/>
</dbReference>
<gene>
    <name evidence="7" type="ORF">BV95_03891</name>
</gene>
<keyword evidence="3" id="KW-0731">Sigma factor</keyword>
<dbReference type="OrthoDB" id="7620544at2"/>
<evidence type="ECO:0000256" key="5">
    <source>
        <dbReference type="SAM" id="MobiDB-lite"/>
    </source>
</evidence>
<dbReference type="NCBIfam" id="TIGR02937">
    <property type="entry name" value="sigma70-ECF"/>
    <property type="match status" value="1"/>
</dbReference>
<name>A0A081R9E4_SPHCR</name>
<evidence type="ECO:0000313" key="7">
    <source>
        <dbReference type="EMBL" id="KEQ51817.1"/>
    </source>
</evidence>
<comment type="similarity">
    <text evidence="1">Belongs to the sigma-70 factor family. ECF subfamily.</text>
</comment>
<evidence type="ECO:0000256" key="4">
    <source>
        <dbReference type="ARBA" id="ARBA00023163"/>
    </source>
</evidence>
<dbReference type="InterPro" id="IPR039425">
    <property type="entry name" value="RNA_pol_sigma-70-like"/>
</dbReference>
<dbReference type="Proteomes" id="UP000028411">
    <property type="component" value="Unassembled WGS sequence"/>
</dbReference>
<accession>A0A081R9E4</accession>
<dbReference type="EMBL" id="JFHR01000062">
    <property type="protein sequence ID" value="KEQ51817.1"/>
    <property type="molecule type" value="Genomic_DNA"/>
</dbReference>
<dbReference type="Gene3D" id="1.10.1740.10">
    <property type="match status" value="1"/>
</dbReference>
<proteinExistence type="inferred from homology"/>
<dbReference type="Gene3D" id="1.10.10.10">
    <property type="entry name" value="Winged helix-like DNA-binding domain superfamily/Winged helix DNA-binding domain"/>
    <property type="match status" value="1"/>
</dbReference>
<dbReference type="InterPro" id="IPR013325">
    <property type="entry name" value="RNA_pol_sigma_r2"/>
</dbReference>
<dbReference type="PANTHER" id="PTHR43133">
    <property type="entry name" value="RNA POLYMERASE ECF-TYPE SIGMA FACTO"/>
    <property type="match status" value="1"/>
</dbReference>
<dbReference type="AlphaFoldDB" id="A0A081R9E4"/>
<evidence type="ECO:0000313" key="8">
    <source>
        <dbReference type="Proteomes" id="UP000028411"/>
    </source>
</evidence>
<protein>
    <submittedName>
        <fullName evidence="7">ECF-type sigma factor</fullName>
    </submittedName>
</protein>
<evidence type="ECO:0000256" key="1">
    <source>
        <dbReference type="ARBA" id="ARBA00010641"/>
    </source>
</evidence>
<keyword evidence="4" id="KW-0804">Transcription</keyword>
<dbReference type="eggNOG" id="COG1595">
    <property type="taxonomic scope" value="Bacteria"/>
</dbReference>
<dbReference type="PATRIC" id="fig|46429.4.peg.3881"/>
<evidence type="ECO:0000256" key="3">
    <source>
        <dbReference type="ARBA" id="ARBA00023082"/>
    </source>
</evidence>
<dbReference type="InterPro" id="IPR036388">
    <property type="entry name" value="WH-like_DNA-bd_sf"/>
</dbReference>
<dbReference type="InterPro" id="IPR014284">
    <property type="entry name" value="RNA_pol_sigma-70_dom"/>
</dbReference>
<keyword evidence="2" id="KW-0805">Transcription regulation</keyword>
<dbReference type="GO" id="GO:0006352">
    <property type="term" value="P:DNA-templated transcription initiation"/>
    <property type="evidence" value="ECO:0007669"/>
    <property type="project" value="InterPro"/>
</dbReference>
<dbReference type="CDD" id="cd06171">
    <property type="entry name" value="Sigma70_r4"/>
    <property type="match status" value="1"/>
</dbReference>
<dbReference type="GO" id="GO:0016987">
    <property type="term" value="F:sigma factor activity"/>
    <property type="evidence" value="ECO:0007669"/>
    <property type="project" value="UniProtKB-KW"/>
</dbReference>
<dbReference type="InterPro" id="IPR013249">
    <property type="entry name" value="RNA_pol_sigma70_r4_t2"/>
</dbReference>
<reference evidence="7 8" key="1">
    <citation type="submission" date="2014-02" db="EMBL/GenBank/DDBJ databases">
        <title>Whole genome sequence of Sphingobium chlorophenolicum NBRC 16172.</title>
        <authorList>
            <person name="Gan H.M."/>
            <person name="Gan H.Y."/>
            <person name="Chew T.H."/>
            <person name="Savka M.A."/>
        </authorList>
    </citation>
    <scope>NUCLEOTIDE SEQUENCE [LARGE SCALE GENOMIC DNA]</scope>
    <source>
        <strain evidence="7 8">NBRC 16172</strain>
    </source>
</reference>
<evidence type="ECO:0000256" key="2">
    <source>
        <dbReference type="ARBA" id="ARBA00023015"/>
    </source>
</evidence>
<sequence length="192" mass="21421">MGPVMSAKGAALAESDPLPPDFDRLSEENDSLAQIYRQERPGLLRFLSRWATKDRAEDIVQQVFSRMAAKPQHEHDAISAPGAYLRRAASNLLRDEAKSACRTRTADDILIEDLALTGSDPVAVLEARDRLARIEQAVLRLKPMTREIFLACRLDGYSYAEIAARTGLSVKGVERQMSRAIKQLGRHLRAHD</sequence>